<evidence type="ECO:0000313" key="3">
    <source>
        <dbReference type="Proteomes" id="UP001066276"/>
    </source>
</evidence>
<dbReference type="AlphaFoldDB" id="A0AAV7KW76"/>
<proteinExistence type="predicted"/>
<gene>
    <name evidence="2" type="ORF">NDU88_003661</name>
</gene>
<dbReference type="EMBL" id="JANPWB010000016">
    <property type="protein sequence ID" value="KAJ1083502.1"/>
    <property type="molecule type" value="Genomic_DNA"/>
</dbReference>
<keyword evidence="3" id="KW-1185">Reference proteome</keyword>
<evidence type="ECO:0000256" key="1">
    <source>
        <dbReference type="SAM" id="MobiDB-lite"/>
    </source>
</evidence>
<feature type="compositionally biased region" description="Low complexity" evidence="1">
    <location>
        <begin position="100"/>
        <end position="114"/>
    </location>
</feature>
<name>A0AAV7KW76_PLEWA</name>
<comment type="caution">
    <text evidence="2">The sequence shown here is derived from an EMBL/GenBank/DDBJ whole genome shotgun (WGS) entry which is preliminary data.</text>
</comment>
<reference evidence="2" key="1">
    <citation type="journal article" date="2022" name="bioRxiv">
        <title>Sequencing and chromosome-scale assembly of the giantPleurodeles waltlgenome.</title>
        <authorList>
            <person name="Brown T."/>
            <person name="Elewa A."/>
            <person name="Iarovenko S."/>
            <person name="Subramanian E."/>
            <person name="Araus A.J."/>
            <person name="Petzold A."/>
            <person name="Susuki M."/>
            <person name="Suzuki K.-i.T."/>
            <person name="Hayashi T."/>
            <person name="Toyoda A."/>
            <person name="Oliveira C."/>
            <person name="Osipova E."/>
            <person name="Leigh N.D."/>
            <person name="Simon A."/>
            <person name="Yun M.H."/>
        </authorList>
    </citation>
    <scope>NUCLEOTIDE SEQUENCE</scope>
    <source>
        <strain evidence="2">20211129_DDA</strain>
        <tissue evidence="2">Liver</tissue>
    </source>
</reference>
<dbReference type="Proteomes" id="UP001066276">
    <property type="component" value="Chromosome 12"/>
</dbReference>
<evidence type="ECO:0000313" key="2">
    <source>
        <dbReference type="EMBL" id="KAJ1083502.1"/>
    </source>
</evidence>
<feature type="region of interest" description="Disordered" evidence="1">
    <location>
        <begin position="74"/>
        <end position="133"/>
    </location>
</feature>
<protein>
    <submittedName>
        <fullName evidence="2">Uncharacterized protein</fullName>
    </submittedName>
</protein>
<sequence length="133" mass="14848">MRSIIVITQAWVRRQPSSGVCRWQVINVRVRVSVVWEFRLIKGELALLGVCLAHCGKNGHWVDEGIKKADDPQYMHKRAQVPATPPRGSSVHTGPRGRQLAVKVSSSKLPVSPARPRGTPMKRQMARGSSHRK</sequence>
<accession>A0AAV7KW76</accession>
<organism evidence="2 3">
    <name type="scientific">Pleurodeles waltl</name>
    <name type="common">Iberian ribbed newt</name>
    <dbReference type="NCBI Taxonomy" id="8319"/>
    <lineage>
        <taxon>Eukaryota</taxon>
        <taxon>Metazoa</taxon>
        <taxon>Chordata</taxon>
        <taxon>Craniata</taxon>
        <taxon>Vertebrata</taxon>
        <taxon>Euteleostomi</taxon>
        <taxon>Amphibia</taxon>
        <taxon>Batrachia</taxon>
        <taxon>Caudata</taxon>
        <taxon>Salamandroidea</taxon>
        <taxon>Salamandridae</taxon>
        <taxon>Pleurodelinae</taxon>
        <taxon>Pleurodeles</taxon>
    </lineage>
</organism>